<feature type="compositionally biased region" description="Pro residues" evidence="1">
    <location>
        <begin position="74"/>
        <end position="97"/>
    </location>
</feature>
<gene>
    <name evidence="2" type="ORF">SAMN05216298_1160</name>
</gene>
<protein>
    <submittedName>
        <fullName evidence="2">Uncharacterized protein</fullName>
    </submittedName>
</protein>
<evidence type="ECO:0000256" key="1">
    <source>
        <dbReference type="SAM" id="MobiDB-lite"/>
    </source>
</evidence>
<name>A0A1G9DX48_9ACTN</name>
<organism evidence="2 3">
    <name type="scientific">Glycomyces sambucus</name>
    <dbReference type="NCBI Taxonomy" id="380244"/>
    <lineage>
        <taxon>Bacteria</taxon>
        <taxon>Bacillati</taxon>
        <taxon>Actinomycetota</taxon>
        <taxon>Actinomycetes</taxon>
        <taxon>Glycomycetales</taxon>
        <taxon>Glycomycetaceae</taxon>
        <taxon>Glycomyces</taxon>
    </lineage>
</organism>
<sequence length="97" mass="10506">MSAPELDHLADSITALAGARNRIPLHTLLRETALNVLILSRIASNRLPDKLRKEDIETAADNLITQLRHAAWELPPPTPEISPPDPAPAPPPESSPT</sequence>
<proteinExistence type="predicted"/>
<feature type="region of interest" description="Disordered" evidence="1">
    <location>
        <begin position="72"/>
        <end position="97"/>
    </location>
</feature>
<evidence type="ECO:0000313" key="2">
    <source>
        <dbReference type="EMBL" id="SDK68457.1"/>
    </source>
</evidence>
<reference evidence="3" key="1">
    <citation type="submission" date="2016-10" db="EMBL/GenBank/DDBJ databases">
        <authorList>
            <person name="Varghese N."/>
            <person name="Submissions S."/>
        </authorList>
    </citation>
    <scope>NUCLEOTIDE SEQUENCE [LARGE SCALE GENOMIC DNA]</scope>
    <source>
        <strain evidence="3">CGMCC 4.3147</strain>
    </source>
</reference>
<accession>A0A1G9DX48</accession>
<dbReference type="AlphaFoldDB" id="A0A1G9DX48"/>
<evidence type="ECO:0000313" key="3">
    <source>
        <dbReference type="Proteomes" id="UP000198662"/>
    </source>
</evidence>
<dbReference type="EMBL" id="FNGF01000001">
    <property type="protein sequence ID" value="SDK68457.1"/>
    <property type="molecule type" value="Genomic_DNA"/>
</dbReference>
<dbReference type="Proteomes" id="UP000198662">
    <property type="component" value="Unassembled WGS sequence"/>
</dbReference>
<keyword evidence="3" id="KW-1185">Reference proteome</keyword>